<gene>
    <name evidence="1" type="ORF">BXY45_1045</name>
</gene>
<evidence type="ECO:0000313" key="2">
    <source>
        <dbReference type="Proteomes" id="UP000245469"/>
    </source>
</evidence>
<reference evidence="1 2" key="1">
    <citation type="submission" date="2018-03" db="EMBL/GenBank/DDBJ databases">
        <title>Genomic Encyclopedia of Archaeal and Bacterial Type Strains, Phase II (KMG-II): from individual species to whole genera.</title>
        <authorList>
            <person name="Goeker M."/>
        </authorList>
    </citation>
    <scope>NUCLEOTIDE SEQUENCE [LARGE SCALE GENOMIC DNA]</scope>
    <source>
        <strain evidence="1 2">DSM 44889</strain>
    </source>
</reference>
<dbReference type="RefSeq" id="WP_109773175.1">
    <property type="nucleotide sequence ID" value="NZ_QGDQ01000004.1"/>
</dbReference>
<accession>A0A316ADX7</accession>
<protein>
    <submittedName>
        <fullName evidence="1">Uncharacterized protein</fullName>
    </submittedName>
</protein>
<dbReference type="Proteomes" id="UP000245469">
    <property type="component" value="Unassembled WGS sequence"/>
</dbReference>
<keyword evidence="2" id="KW-1185">Reference proteome</keyword>
<name>A0A316ADX7_9ACTN</name>
<proteinExistence type="predicted"/>
<evidence type="ECO:0000313" key="1">
    <source>
        <dbReference type="EMBL" id="PWJ55084.1"/>
    </source>
</evidence>
<comment type="caution">
    <text evidence="1">The sequence shown here is derived from an EMBL/GenBank/DDBJ whole genome shotgun (WGS) entry which is preliminary data.</text>
</comment>
<dbReference type="EMBL" id="QGDQ01000004">
    <property type="protein sequence ID" value="PWJ55084.1"/>
    <property type="molecule type" value="Genomic_DNA"/>
</dbReference>
<sequence length="73" mass="7746">MVGIPSVGADTSDCSALADTYTDAALAGFRQLELEQRQTPEGLVCVVKLRSKNVLTGSIRRLGDELPPVSTRA</sequence>
<organism evidence="1 2">
    <name type="scientific">Quadrisphaera granulorum</name>
    <dbReference type="NCBI Taxonomy" id="317664"/>
    <lineage>
        <taxon>Bacteria</taxon>
        <taxon>Bacillati</taxon>
        <taxon>Actinomycetota</taxon>
        <taxon>Actinomycetes</taxon>
        <taxon>Kineosporiales</taxon>
        <taxon>Kineosporiaceae</taxon>
        <taxon>Quadrisphaera</taxon>
    </lineage>
</organism>
<dbReference type="AlphaFoldDB" id="A0A316ADX7"/>